<dbReference type="Pfam" id="PF07690">
    <property type="entry name" value="MFS_1"/>
    <property type="match status" value="1"/>
</dbReference>
<dbReference type="InterPro" id="IPR036259">
    <property type="entry name" value="MFS_trans_sf"/>
</dbReference>
<dbReference type="GO" id="GO:0022857">
    <property type="term" value="F:transmembrane transporter activity"/>
    <property type="evidence" value="ECO:0007669"/>
    <property type="project" value="InterPro"/>
</dbReference>
<name>A0A8K0PI34_9PEZI</name>
<keyword evidence="5 7" id="KW-0472">Membrane</keyword>
<evidence type="ECO:0000256" key="4">
    <source>
        <dbReference type="ARBA" id="ARBA00022989"/>
    </source>
</evidence>
<keyword evidence="2" id="KW-0813">Transport</keyword>
<evidence type="ECO:0000256" key="1">
    <source>
        <dbReference type="ARBA" id="ARBA00004141"/>
    </source>
</evidence>
<keyword evidence="9" id="KW-1185">Reference proteome</keyword>
<dbReference type="SUPFAM" id="SSF103473">
    <property type="entry name" value="MFS general substrate transporter"/>
    <property type="match status" value="1"/>
</dbReference>
<feature type="compositionally biased region" description="Low complexity" evidence="6">
    <location>
        <begin position="33"/>
        <end position="42"/>
    </location>
</feature>
<feature type="transmembrane region" description="Helical" evidence="7">
    <location>
        <begin position="267"/>
        <end position="287"/>
    </location>
</feature>
<reference evidence="8" key="1">
    <citation type="submission" date="2021-07" db="EMBL/GenBank/DDBJ databases">
        <title>Elsinoe batatas strain:CRI-CJ2 Genome sequencing and assembly.</title>
        <authorList>
            <person name="Huang L."/>
        </authorList>
    </citation>
    <scope>NUCLEOTIDE SEQUENCE</scope>
    <source>
        <strain evidence="8">CRI-CJ2</strain>
    </source>
</reference>
<dbReference type="Proteomes" id="UP000809789">
    <property type="component" value="Unassembled WGS sequence"/>
</dbReference>
<comment type="subcellular location">
    <subcellularLocation>
        <location evidence="1">Membrane</location>
        <topology evidence="1">Multi-pass membrane protein</topology>
    </subcellularLocation>
</comment>
<feature type="compositionally biased region" description="Polar residues" evidence="6">
    <location>
        <begin position="1"/>
        <end position="11"/>
    </location>
</feature>
<organism evidence="8 9">
    <name type="scientific">Elsinoe batatas</name>
    <dbReference type="NCBI Taxonomy" id="2601811"/>
    <lineage>
        <taxon>Eukaryota</taxon>
        <taxon>Fungi</taxon>
        <taxon>Dikarya</taxon>
        <taxon>Ascomycota</taxon>
        <taxon>Pezizomycotina</taxon>
        <taxon>Dothideomycetes</taxon>
        <taxon>Dothideomycetidae</taxon>
        <taxon>Myriangiales</taxon>
        <taxon>Elsinoaceae</taxon>
        <taxon>Elsinoe</taxon>
    </lineage>
</organism>
<keyword evidence="4 7" id="KW-1133">Transmembrane helix</keyword>
<evidence type="ECO:0000313" key="8">
    <source>
        <dbReference type="EMBL" id="KAG8630706.1"/>
    </source>
</evidence>
<evidence type="ECO:0008006" key="10">
    <source>
        <dbReference type="Google" id="ProtNLM"/>
    </source>
</evidence>
<dbReference type="GO" id="GO:0016020">
    <property type="term" value="C:membrane"/>
    <property type="evidence" value="ECO:0007669"/>
    <property type="project" value="UniProtKB-SubCell"/>
</dbReference>
<accession>A0A8K0PI34</accession>
<dbReference type="EMBL" id="JAESVG020000002">
    <property type="protein sequence ID" value="KAG8630706.1"/>
    <property type="molecule type" value="Genomic_DNA"/>
</dbReference>
<dbReference type="PANTHER" id="PTHR43791">
    <property type="entry name" value="PERMEASE-RELATED"/>
    <property type="match status" value="1"/>
</dbReference>
<evidence type="ECO:0000256" key="7">
    <source>
        <dbReference type="SAM" id="Phobius"/>
    </source>
</evidence>
<feature type="region of interest" description="Disordered" evidence="6">
    <location>
        <begin position="1"/>
        <end position="49"/>
    </location>
</feature>
<evidence type="ECO:0000256" key="2">
    <source>
        <dbReference type="ARBA" id="ARBA00022448"/>
    </source>
</evidence>
<keyword evidence="3 7" id="KW-0812">Transmembrane</keyword>
<evidence type="ECO:0000313" key="9">
    <source>
        <dbReference type="Proteomes" id="UP000809789"/>
    </source>
</evidence>
<dbReference type="FunFam" id="1.20.1250.20:FF:000106">
    <property type="entry name" value="MFS transporter, putative"/>
    <property type="match status" value="1"/>
</dbReference>
<dbReference type="AlphaFoldDB" id="A0A8K0PI34"/>
<sequence>MAEQVTASIAQAQEDKRASYGAAAAVEKDIPNSSDSADSSIHSGEEDIDGDYGSYHNHIFKDPKVAEYWRNVYENASYEGRHRFDPHITWTATEEKRLRRKIDIRVMTWCWMMFLALDLNRRNINRAISDNMLPELGMNTNDFNYGQTIFLVSFLAAELPSGLISKKLGPDIWIPFLILAWSVVSAAQAGLKNKAGHYAVRCLLGLLMGGFIPDTVLYITYWYKSRELPIRLSWFWTVLSVCNVLGSLLAAGVLQMRGLQGWSGWQWLFLIEGCLTAVVGILSWGLMPPSPSQTANWFRGKNGWFTEREEKILVNRLLRDDPSKGDMHNRQAVNLPRLWKCLKDYDLWPLYLVGLTNYIPPSPPQNYLALILRNLGFSTFNANLLTIPSQFLFGVNASLSSPFSSVFQLTIPAPHHLLDIRKSQRTKLHLLDLKYLDPPVAHLPCRPRRPRLQLGPLRPSHRPSILPILPRDPCRLEQS</sequence>
<dbReference type="InterPro" id="IPR011701">
    <property type="entry name" value="MFS"/>
</dbReference>
<dbReference type="Gene3D" id="1.20.1250.20">
    <property type="entry name" value="MFS general substrate transporter like domains"/>
    <property type="match status" value="1"/>
</dbReference>
<protein>
    <recommendedName>
        <fullName evidence="10">Major facilitator superfamily (MFS) profile domain-containing protein</fullName>
    </recommendedName>
</protein>
<evidence type="ECO:0000256" key="6">
    <source>
        <dbReference type="SAM" id="MobiDB-lite"/>
    </source>
</evidence>
<feature type="transmembrane region" description="Helical" evidence="7">
    <location>
        <begin position="203"/>
        <end position="222"/>
    </location>
</feature>
<feature type="transmembrane region" description="Helical" evidence="7">
    <location>
        <begin position="172"/>
        <end position="191"/>
    </location>
</feature>
<evidence type="ECO:0000256" key="3">
    <source>
        <dbReference type="ARBA" id="ARBA00022692"/>
    </source>
</evidence>
<gene>
    <name evidence="8" type="ORF">KVT40_002325</name>
</gene>
<proteinExistence type="predicted"/>
<dbReference type="PANTHER" id="PTHR43791:SF14">
    <property type="entry name" value="MFS GENERAL SUBSTRATE TRANSPORTER"/>
    <property type="match status" value="1"/>
</dbReference>
<comment type="caution">
    <text evidence="8">The sequence shown here is derived from an EMBL/GenBank/DDBJ whole genome shotgun (WGS) entry which is preliminary data.</text>
</comment>
<evidence type="ECO:0000256" key="5">
    <source>
        <dbReference type="ARBA" id="ARBA00023136"/>
    </source>
</evidence>
<feature type="transmembrane region" description="Helical" evidence="7">
    <location>
        <begin position="234"/>
        <end position="255"/>
    </location>
</feature>